<reference evidence="1 2" key="1">
    <citation type="submission" date="2021-12" db="EMBL/GenBank/DDBJ databases">
        <title>Genome sequencing of bacteria with rrn-lacking chromosome and rrn-plasmid.</title>
        <authorList>
            <person name="Anda M."/>
            <person name="Iwasaki W."/>
        </authorList>
    </citation>
    <scope>NUCLEOTIDE SEQUENCE [LARGE SCALE GENOMIC DNA]</scope>
    <source>
        <strain evidence="1 2">NBRC 15940</strain>
    </source>
</reference>
<protein>
    <recommendedName>
        <fullName evidence="3">ACT domain-containing protein</fullName>
    </recommendedName>
</protein>
<evidence type="ECO:0000313" key="2">
    <source>
        <dbReference type="Proteomes" id="UP001310022"/>
    </source>
</evidence>
<comment type="caution">
    <text evidence="1">The sequence shown here is derived from an EMBL/GenBank/DDBJ whole genome shotgun (WGS) entry which is preliminary data.</text>
</comment>
<organism evidence="1 2">
    <name type="scientific">Persicobacter diffluens</name>
    <dbReference type="NCBI Taxonomy" id="981"/>
    <lineage>
        <taxon>Bacteria</taxon>
        <taxon>Pseudomonadati</taxon>
        <taxon>Bacteroidota</taxon>
        <taxon>Cytophagia</taxon>
        <taxon>Cytophagales</taxon>
        <taxon>Persicobacteraceae</taxon>
        <taxon>Persicobacter</taxon>
    </lineage>
</organism>
<sequence>MEKQFWITLFTDEGDNTLKSITDTFLSQEINIQQMSAKESLIPSLMQYDILVNLNPSAIKALQKGLSKLNTVHKALSYEPKEKSSSNTREKIKVALKAVVRKKQMIPMLSAS</sequence>
<accession>A0AAN4VZ55</accession>
<dbReference type="EMBL" id="BQKE01000001">
    <property type="protein sequence ID" value="GJM61623.1"/>
    <property type="molecule type" value="Genomic_DNA"/>
</dbReference>
<name>A0AAN4VZ55_9BACT</name>
<proteinExistence type="predicted"/>
<gene>
    <name evidence="1" type="ORF">PEDI_21750</name>
</gene>
<dbReference type="RefSeq" id="WP_338237129.1">
    <property type="nucleotide sequence ID" value="NZ_BQKE01000001.1"/>
</dbReference>
<dbReference type="Proteomes" id="UP001310022">
    <property type="component" value="Unassembled WGS sequence"/>
</dbReference>
<evidence type="ECO:0008006" key="3">
    <source>
        <dbReference type="Google" id="ProtNLM"/>
    </source>
</evidence>
<keyword evidence="2" id="KW-1185">Reference proteome</keyword>
<evidence type="ECO:0000313" key="1">
    <source>
        <dbReference type="EMBL" id="GJM61623.1"/>
    </source>
</evidence>
<dbReference type="AlphaFoldDB" id="A0AAN4VZ55"/>
<dbReference type="Gene3D" id="3.30.70.260">
    <property type="match status" value="1"/>
</dbReference>